<feature type="transmembrane region" description="Helical" evidence="4">
    <location>
        <begin position="312"/>
        <end position="332"/>
    </location>
</feature>
<dbReference type="AlphaFoldDB" id="S8EPC8"/>
<dbReference type="Gene3D" id="1.20.1250.20">
    <property type="entry name" value="MFS general substrate transporter like domains"/>
    <property type="match status" value="2"/>
</dbReference>
<keyword evidence="4" id="KW-0812">Transmembrane</keyword>
<comment type="subcellular location">
    <subcellularLocation>
        <location evidence="1">Membrane</location>
        <topology evidence="1">Multi-pass membrane protein</topology>
    </subcellularLocation>
</comment>
<feature type="compositionally biased region" description="Basic and acidic residues" evidence="3">
    <location>
        <begin position="15"/>
        <end position="30"/>
    </location>
</feature>
<dbReference type="PANTHER" id="PTHR11360:SF234">
    <property type="entry name" value="MFS-TYPE TRANSPORTER DBAD-RELATED"/>
    <property type="match status" value="1"/>
</dbReference>
<dbReference type="InterPro" id="IPR036259">
    <property type="entry name" value="MFS_trans_sf"/>
</dbReference>
<evidence type="ECO:0000313" key="7">
    <source>
        <dbReference type="Proteomes" id="UP000015241"/>
    </source>
</evidence>
<keyword evidence="4" id="KW-0472">Membrane</keyword>
<evidence type="ECO:0000313" key="6">
    <source>
        <dbReference type="EMBL" id="EPT04874.1"/>
    </source>
</evidence>
<protein>
    <recommendedName>
        <fullName evidence="5">Major facilitator superfamily (MFS) profile domain-containing protein</fullName>
    </recommendedName>
</protein>
<dbReference type="Pfam" id="PF07690">
    <property type="entry name" value="MFS_1"/>
    <property type="match status" value="1"/>
</dbReference>
<comment type="similarity">
    <text evidence="2">Belongs to the major facilitator superfamily. Monocarboxylate porter (TC 2.A.1.13) family.</text>
</comment>
<dbReference type="PANTHER" id="PTHR11360">
    <property type="entry name" value="MONOCARBOXYLATE TRANSPORTER"/>
    <property type="match status" value="1"/>
</dbReference>
<reference evidence="6 7" key="1">
    <citation type="journal article" date="2012" name="Science">
        <title>The Paleozoic origin of enzymatic lignin decomposition reconstructed from 31 fungal genomes.</title>
        <authorList>
            <person name="Floudas D."/>
            <person name="Binder M."/>
            <person name="Riley R."/>
            <person name="Barry K."/>
            <person name="Blanchette R.A."/>
            <person name="Henrissat B."/>
            <person name="Martinez A.T."/>
            <person name="Otillar R."/>
            <person name="Spatafora J.W."/>
            <person name="Yadav J.S."/>
            <person name="Aerts A."/>
            <person name="Benoit I."/>
            <person name="Boyd A."/>
            <person name="Carlson A."/>
            <person name="Copeland A."/>
            <person name="Coutinho P.M."/>
            <person name="de Vries R.P."/>
            <person name="Ferreira P."/>
            <person name="Findley K."/>
            <person name="Foster B."/>
            <person name="Gaskell J."/>
            <person name="Glotzer D."/>
            <person name="Gorecki P."/>
            <person name="Heitman J."/>
            <person name="Hesse C."/>
            <person name="Hori C."/>
            <person name="Igarashi K."/>
            <person name="Jurgens J.A."/>
            <person name="Kallen N."/>
            <person name="Kersten P."/>
            <person name="Kohler A."/>
            <person name="Kuees U."/>
            <person name="Kumar T.K.A."/>
            <person name="Kuo A."/>
            <person name="LaButti K."/>
            <person name="Larrondo L.F."/>
            <person name="Lindquist E."/>
            <person name="Ling A."/>
            <person name="Lombard V."/>
            <person name="Lucas S."/>
            <person name="Lundell T."/>
            <person name="Martin R."/>
            <person name="McLaughlin D.J."/>
            <person name="Morgenstern I."/>
            <person name="Morin E."/>
            <person name="Murat C."/>
            <person name="Nagy L.G."/>
            <person name="Nolan M."/>
            <person name="Ohm R.A."/>
            <person name="Patyshakuliyeva A."/>
            <person name="Rokas A."/>
            <person name="Ruiz-Duenas F.J."/>
            <person name="Sabat G."/>
            <person name="Salamov A."/>
            <person name="Samejima M."/>
            <person name="Schmutz J."/>
            <person name="Slot J.C."/>
            <person name="St John F."/>
            <person name="Stenlid J."/>
            <person name="Sun H."/>
            <person name="Sun S."/>
            <person name="Syed K."/>
            <person name="Tsang A."/>
            <person name="Wiebenga A."/>
            <person name="Young D."/>
            <person name="Pisabarro A."/>
            <person name="Eastwood D.C."/>
            <person name="Martin F."/>
            <person name="Cullen D."/>
            <person name="Grigoriev I.V."/>
            <person name="Hibbett D.S."/>
        </authorList>
    </citation>
    <scope>NUCLEOTIDE SEQUENCE</scope>
    <source>
        <strain evidence="7">FP-58527</strain>
    </source>
</reference>
<dbReference type="InterPro" id="IPR050327">
    <property type="entry name" value="Proton-linked_MCT"/>
</dbReference>
<dbReference type="InterPro" id="IPR020846">
    <property type="entry name" value="MFS_dom"/>
</dbReference>
<name>S8EPC8_FOMSC</name>
<dbReference type="PROSITE" id="PS50850">
    <property type="entry name" value="MFS"/>
    <property type="match status" value="1"/>
</dbReference>
<keyword evidence="7" id="KW-1185">Reference proteome</keyword>
<evidence type="ECO:0000259" key="5">
    <source>
        <dbReference type="PROSITE" id="PS50850"/>
    </source>
</evidence>
<feature type="domain" description="Major facilitator superfamily (MFS) profile" evidence="5">
    <location>
        <begin position="242"/>
        <end position="437"/>
    </location>
</feature>
<dbReference type="InParanoid" id="S8EPC8"/>
<gene>
    <name evidence="6" type="ORF">FOMPIDRAFT_147625</name>
</gene>
<feature type="transmembrane region" description="Helical" evidence="4">
    <location>
        <begin position="141"/>
        <end position="167"/>
    </location>
</feature>
<feature type="transmembrane region" description="Helical" evidence="4">
    <location>
        <begin position="278"/>
        <end position="300"/>
    </location>
</feature>
<dbReference type="HOGENOM" id="CLU_001265_1_1_1"/>
<feature type="transmembrane region" description="Helical" evidence="4">
    <location>
        <begin position="205"/>
        <end position="225"/>
    </location>
</feature>
<dbReference type="GO" id="GO:0016020">
    <property type="term" value="C:membrane"/>
    <property type="evidence" value="ECO:0007669"/>
    <property type="project" value="UniProtKB-SubCell"/>
</dbReference>
<dbReference type="GO" id="GO:0022857">
    <property type="term" value="F:transmembrane transporter activity"/>
    <property type="evidence" value="ECO:0007669"/>
    <property type="project" value="InterPro"/>
</dbReference>
<feature type="transmembrane region" description="Helical" evidence="4">
    <location>
        <begin position="46"/>
        <end position="64"/>
    </location>
</feature>
<proteinExistence type="inferred from homology"/>
<dbReference type="InterPro" id="IPR011701">
    <property type="entry name" value="MFS"/>
</dbReference>
<evidence type="ECO:0000256" key="3">
    <source>
        <dbReference type="SAM" id="MobiDB-lite"/>
    </source>
</evidence>
<feature type="transmembrane region" description="Helical" evidence="4">
    <location>
        <begin position="174"/>
        <end position="193"/>
    </location>
</feature>
<feature type="transmembrane region" description="Helical" evidence="4">
    <location>
        <begin position="338"/>
        <end position="363"/>
    </location>
</feature>
<dbReference type="OrthoDB" id="6509908at2759"/>
<dbReference type="EMBL" id="KE504125">
    <property type="protein sequence ID" value="EPT04874.1"/>
    <property type="molecule type" value="Genomic_DNA"/>
</dbReference>
<keyword evidence="4" id="KW-1133">Transmembrane helix</keyword>
<feature type="transmembrane region" description="Helical" evidence="4">
    <location>
        <begin position="246"/>
        <end position="266"/>
    </location>
</feature>
<dbReference type="Proteomes" id="UP000015241">
    <property type="component" value="Unassembled WGS sequence"/>
</dbReference>
<organism evidence="6 7">
    <name type="scientific">Fomitopsis schrenkii</name>
    <name type="common">Brown rot fungus</name>
    <dbReference type="NCBI Taxonomy" id="2126942"/>
    <lineage>
        <taxon>Eukaryota</taxon>
        <taxon>Fungi</taxon>
        <taxon>Dikarya</taxon>
        <taxon>Basidiomycota</taxon>
        <taxon>Agaricomycotina</taxon>
        <taxon>Agaricomycetes</taxon>
        <taxon>Polyporales</taxon>
        <taxon>Fomitopsis</taxon>
    </lineage>
</organism>
<evidence type="ECO:0000256" key="2">
    <source>
        <dbReference type="ARBA" id="ARBA00006727"/>
    </source>
</evidence>
<accession>S8EPC8</accession>
<evidence type="ECO:0000256" key="4">
    <source>
        <dbReference type="SAM" id="Phobius"/>
    </source>
</evidence>
<dbReference type="eggNOG" id="KOG2504">
    <property type="taxonomic scope" value="Eukaryota"/>
</dbReference>
<evidence type="ECO:0000256" key="1">
    <source>
        <dbReference type="ARBA" id="ARBA00004141"/>
    </source>
</evidence>
<feature type="transmembrane region" description="Helical" evidence="4">
    <location>
        <begin position="116"/>
        <end position="135"/>
    </location>
</feature>
<sequence length="437" mass="46439">MTSIGAGIRDGEKTDKSIRVVDEPRERTEELAPLSASTAPDGGTQAWLQVLGGFFVLFNSWGIFNTYGAFQTFYEQELLSSNSASAISWIGSIQGFLLLLIGSLTGPVFDMGYVRSLMIVGSVLMVFSLMMTSLAKTYYEAFLALGVTFGLGAGCVFVPGVAIVSTYFNKKRGLAVGITTAGSSIGSVVYLSVFHQLQPKIGFPWTVRIIGFIVLGTSAVSIATMQRRVSPPGRRRLFDRKAFTELPYSLFCVGNAISFMGTYIPFFEAPAFAAARTGAGPTLAFYSLAILSAASTLGRLLPNFLSDKTGPLTMLTFCACATGVLALAWLAVHSVGGLMAFCVLYGVFSGSLVSLPPSVIASLTDDHSRLGTRFGMMFTLAGFGLLIGNPVAGALVNLKTGEFWKAIVFNGVAVLVAAALFLAARVARAGWRLRVKV</sequence>
<dbReference type="SUPFAM" id="SSF103473">
    <property type="entry name" value="MFS general substrate transporter"/>
    <property type="match status" value="1"/>
</dbReference>
<feature type="region of interest" description="Disordered" evidence="3">
    <location>
        <begin position="15"/>
        <end position="38"/>
    </location>
</feature>
<feature type="transmembrane region" description="Helical" evidence="4">
    <location>
        <begin position="403"/>
        <end position="424"/>
    </location>
</feature>
<feature type="transmembrane region" description="Helical" evidence="4">
    <location>
        <begin position="375"/>
        <end position="397"/>
    </location>
</feature>
<feature type="transmembrane region" description="Helical" evidence="4">
    <location>
        <begin position="84"/>
        <end position="104"/>
    </location>
</feature>